<feature type="region of interest" description="Disordered" evidence="1">
    <location>
        <begin position="218"/>
        <end position="239"/>
    </location>
</feature>
<dbReference type="AlphaFoldDB" id="G4TEI6"/>
<feature type="compositionally biased region" description="Acidic residues" evidence="1">
    <location>
        <begin position="223"/>
        <end position="234"/>
    </location>
</feature>
<feature type="compositionally biased region" description="Polar residues" evidence="1">
    <location>
        <begin position="154"/>
        <end position="171"/>
    </location>
</feature>
<feature type="compositionally biased region" description="Polar residues" evidence="1">
    <location>
        <begin position="251"/>
        <end position="266"/>
    </location>
</feature>
<name>G4TEI6_SERID</name>
<dbReference type="Proteomes" id="UP000007148">
    <property type="component" value="Unassembled WGS sequence"/>
</dbReference>
<accession>G4TEI6</accession>
<protein>
    <submittedName>
        <fullName evidence="2">Uncharacterized protein</fullName>
    </submittedName>
</protein>
<feature type="region of interest" description="Disordered" evidence="1">
    <location>
        <begin position="154"/>
        <end position="204"/>
    </location>
</feature>
<dbReference type="InParanoid" id="G4TEI6"/>
<evidence type="ECO:0000313" key="3">
    <source>
        <dbReference type="Proteomes" id="UP000007148"/>
    </source>
</evidence>
<reference evidence="2 3" key="1">
    <citation type="journal article" date="2011" name="PLoS Pathog.">
        <title>Endophytic Life Strategies Decoded by Genome and Transcriptome Analyses of the Mutualistic Root Symbiont Piriformospora indica.</title>
        <authorList>
            <person name="Zuccaro A."/>
            <person name="Lahrmann U."/>
            <person name="Guldener U."/>
            <person name="Langen G."/>
            <person name="Pfiffi S."/>
            <person name="Biedenkopf D."/>
            <person name="Wong P."/>
            <person name="Samans B."/>
            <person name="Grimm C."/>
            <person name="Basiewicz M."/>
            <person name="Murat C."/>
            <person name="Martin F."/>
            <person name="Kogel K.H."/>
        </authorList>
    </citation>
    <scope>NUCLEOTIDE SEQUENCE [LARGE SCALE GENOMIC DNA]</scope>
    <source>
        <strain evidence="2 3">DSM 11827</strain>
    </source>
</reference>
<dbReference type="EMBL" id="CAFZ01000062">
    <property type="protein sequence ID" value="CCA69729.1"/>
    <property type="molecule type" value="Genomic_DNA"/>
</dbReference>
<organism evidence="2 3">
    <name type="scientific">Serendipita indica (strain DSM 11827)</name>
    <name type="common">Root endophyte fungus</name>
    <name type="synonym">Piriformospora indica</name>
    <dbReference type="NCBI Taxonomy" id="1109443"/>
    <lineage>
        <taxon>Eukaryota</taxon>
        <taxon>Fungi</taxon>
        <taxon>Dikarya</taxon>
        <taxon>Basidiomycota</taxon>
        <taxon>Agaricomycotina</taxon>
        <taxon>Agaricomycetes</taxon>
        <taxon>Sebacinales</taxon>
        <taxon>Serendipitaceae</taxon>
        <taxon>Serendipita</taxon>
    </lineage>
</organism>
<evidence type="ECO:0000256" key="1">
    <source>
        <dbReference type="SAM" id="MobiDB-lite"/>
    </source>
</evidence>
<comment type="caution">
    <text evidence="2">The sequence shown here is derived from an EMBL/GenBank/DDBJ whole genome shotgun (WGS) entry which is preliminary data.</text>
</comment>
<keyword evidence="3" id="KW-1185">Reference proteome</keyword>
<dbReference type="HOGENOM" id="CLU_552215_0_0_1"/>
<feature type="region of interest" description="Disordered" evidence="1">
    <location>
        <begin position="251"/>
        <end position="281"/>
    </location>
</feature>
<feature type="compositionally biased region" description="Acidic residues" evidence="1">
    <location>
        <begin position="84"/>
        <end position="98"/>
    </location>
</feature>
<feature type="region of interest" description="Disordered" evidence="1">
    <location>
        <begin position="78"/>
        <end position="121"/>
    </location>
</feature>
<proteinExistence type="predicted"/>
<gene>
    <name evidence="2" type="ORF">PIIN_03670</name>
</gene>
<sequence>MADHPSLPIDQPFWKRLREECPWARNHTAEAWRTGWYRQSEDYRRQPSSIGTRKKLKSVQHPKLPLGVTVVKAGPSKTSTVIQDSDEDIQSEDNEPPAEDVSNIAGRGNPVDQGEDNSDCWPAVTPGFKSAGPPFAPWVKIKLGCWRQRAVTLVKNSDPSQSSASAPTRPSTGLPPITAPPPSSALEETNRSQTPPLPLFYDTQPPEIDELEDAAVSQAPENNGDELNEGDSDYAPDNASFDAEDYIRETQSTSATQTYLPSSTLPPLSEDNLDKNTRQRPATTAVSALEHLGADHVDAYFAHALQQQEGGGLTQLFISQAPDQDFRATTRGLNGEPDNRTRLISATIAFIAHWLQRDVEKVWEQWQMMPLAKQNFAEIQKWCLMHDDTRLDVSSDETRTTTSTRRPFLAPLNAKKRYPYPSKPDREWAKHICRMLAALYNCRLPSKVYNIWVSTKGDARATEDILKAKSREHGGVAPLDVREMGVGDIPRPWL</sequence>
<evidence type="ECO:0000313" key="2">
    <source>
        <dbReference type="EMBL" id="CCA69729.1"/>
    </source>
</evidence>